<feature type="coiled-coil region" evidence="1">
    <location>
        <begin position="467"/>
        <end position="501"/>
    </location>
</feature>
<dbReference type="EMBL" id="JACHIK010000013">
    <property type="protein sequence ID" value="MBB5044030.1"/>
    <property type="molecule type" value="Genomic_DNA"/>
</dbReference>
<evidence type="ECO:0000313" key="4">
    <source>
        <dbReference type="Proteomes" id="UP000535406"/>
    </source>
</evidence>
<reference evidence="3 4" key="1">
    <citation type="submission" date="2020-08" db="EMBL/GenBank/DDBJ databases">
        <title>Genomic Encyclopedia of Type Strains, Phase IV (KMG-IV): sequencing the most valuable type-strain genomes for metagenomic binning, comparative biology and taxonomic classification.</title>
        <authorList>
            <person name="Goeker M."/>
        </authorList>
    </citation>
    <scope>NUCLEOTIDE SEQUENCE [LARGE SCALE GENOMIC DNA]</scope>
    <source>
        <strain evidence="3 4">DSM 21319</strain>
    </source>
</reference>
<dbReference type="Pfam" id="PF20155">
    <property type="entry name" value="TMP_3"/>
    <property type="match status" value="1"/>
</dbReference>
<organism evidence="3 4">
    <name type="scientific">Shinella fusca</name>
    <dbReference type="NCBI Taxonomy" id="544480"/>
    <lineage>
        <taxon>Bacteria</taxon>
        <taxon>Pseudomonadati</taxon>
        <taxon>Pseudomonadota</taxon>
        <taxon>Alphaproteobacteria</taxon>
        <taxon>Hyphomicrobiales</taxon>
        <taxon>Rhizobiaceae</taxon>
        <taxon>Shinella</taxon>
    </lineage>
</organism>
<dbReference type="InterPro" id="IPR013491">
    <property type="entry name" value="Tape_meas_N"/>
</dbReference>
<dbReference type="Proteomes" id="UP000535406">
    <property type="component" value="Unassembled WGS sequence"/>
</dbReference>
<gene>
    <name evidence="3" type="ORF">HNQ66_003443</name>
</gene>
<keyword evidence="1" id="KW-0175">Coiled coil</keyword>
<comment type="caution">
    <text evidence="3">The sequence shown here is derived from an EMBL/GenBank/DDBJ whole genome shotgun (WGS) entry which is preliminary data.</text>
</comment>
<evidence type="ECO:0000259" key="2">
    <source>
        <dbReference type="Pfam" id="PF20155"/>
    </source>
</evidence>
<evidence type="ECO:0000256" key="1">
    <source>
        <dbReference type="SAM" id="Coils"/>
    </source>
</evidence>
<feature type="domain" description="Tape measure protein N-terminal" evidence="2">
    <location>
        <begin position="71"/>
        <end position="264"/>
    </location>
</feature>
<sequence length="690" mass="72733">MSTDYERLAVLLEARVSDFEKKIASATRTADRQFKKIERSAASMRDRVSASAGGMATRLAGAFAAAASARAAVQLIDAATKIENSLKVTGLAGEDLAKVYDQLFTAAQKNAAPIESLTTLYSKLALTQKELGVTNQELIGFTDKVALALRVGGTDAQAASGALLQLSQALGGGVVRAEEFNSILEGAPTIMQATAAGLKEASGSVAQLRKLVVDGKVSSEAFFRAFEAGSVILDKQVAGAEMTVSQQFVRLQNVLIDTAGKIDEATGASGRMGKSIETLAGVIRGFGDIVVETSDSDLGRLLGWFDDAIGKADEFRKVMGGISGILSKLSQINQDMLTGREIGSGLSEKNIQGRIDAAFEGTGRSPKTGRLPGEEVVKNVSLADYDLPANTKTKKGKRERADEYAREIVQIRERTAALTAAYAAQASLNPLIEDYGYTIEKARARQELMTAAQKAGKEITPQLAADIDAAAEAYARAGAQAERLAEKQDELRQRAEDALNATRDVVGGMIDGFIEGEKAADIFASSLKKIGKTLADDVLSSIFSIKNATAGGGWMDGIFSLFGGSGGFKANTTLGNYLMGIPGFASGTNNAPGGLALVGERGPELVNLPRGAQVIPNHQIRAPVMPDLSAVRSETPSASIVYAPVYNVAQGADPKAIAELQQAQAQDRRDFKNNVVAAIVDAHRRNVRGI</sequence>
<accession>A0A7W8DVW1</accession>
<dbReference type="AlphaFoldDB" id="A0A7W8DVW1"/>
<evidence type="ECO:0000313" key="3">
    <source>
        <dbReference type="EMBL" id="MBB5044030.1"/>
    </source>
</evidence>
<name>A0A7W8DVW1_9HYPH</name>
<dbReference type="RefSeq" id="WP_184145389.1">
    <property type="nucleotide sequence ID" value="NZ_JACHIK010000013.1"/>
</dbReference>
<keyword evidence="4" id="KW-1185">Reference proteome</keyword>
<dbReference type="NCBIfam" id="TIGR02675">
    <property type="entry name" value="tape_meas_nterm"/>
    <property type="match status" value="1"/>
</dbReference>
<protein>
    <submittedName>
        <fullName evidence="3">Tape measure domain-containing protein</fullName>
    </submittedName>
</protein>
<proteinExistence type="predicted"/>